<feature type="compositionally biased region" description="Polar residues" evidence="1">
    <location>
        <begin position="1167"/>
        <end position="1182"/>
    </location>
</feature>
<keyword evidence="3" id="KW-1185">Reference proteome</keyword>
<dbReference type="Proteomes" id="UP001457282">
    <property type="component" value="Unassembled WGS sequence"/>
</dbReference>
<feature type="compositionally biased region" description="Polar residues" evidence="1">
    <location>
        <begin position="418"/>
        <end position="427"/>
    </location>
</feature>
<accession>A0AAW1XU21</accession>
<name>A0AAW1XU21_RUBAR</name>
<organism evidence="2 3">
    <name type="scientific">Rubus argutus</name>
    <name type="common">Southern blackberry</name>
    <dbReference type="NCBI Taxonomy" id="59490"/>
    <lineage>
        <taxon>Eukaryota</taxon>
        <taxon>Viridiplantae</taxon>
        <taxon>Streptophyta</taxon>
        <taxon>Embryophyta</taxon>
        <taxon>Tracheophyta</taxon>
        <taxon>Spermatophyta</taxon>
        <taxon>Magnoliopsida</taxon>
        <taxon>eudicotyledons</taxon>
        <taxon>Gunneridae</taxon>
        <taxon>Pentapetalae</taxon>
        <taxon>rosids</taxon>
        <taxon>fabids</taxon>
        <taxon>Rosales</taxon>
        <taxon>Rosaceae</taxon>
        <taxon>Rosoideae</taxon>
        <taxon>Rosoideae incertae sedis</taxon>
        <taxon>Rubus</taxon>
    </lineage>
</organism>
<dbReference type="PANTHER" id="PTHR33737">
    <property type="entry name" value="OS05G0121800 PROTEIN"/>
    <property type="match status" value="1"/>
</dbReference>
<feature type="compositionally biased region" description="Basic and acidic residues" evidence="1">
    <location>
        <begin position="1260"/>
        <end position="1279"/>
    </location>
</feature>
<feature type="region of interest" description="Disordered" evidence="1">
    <location>
        <begin position="412"/>
        <end position="431"/>
    </location>
</feature>
<dbReference type="InterPro" id="IPR045882">
    <property type="entry name" value="GPT1/2"/>
</dbReference>
<proteinExistence type="predicted"/>
<evidence type="ECO:0000313" key="3">
    <source>
        <dbReference type="Proteomes" id="UP001457282"/>
    </source>
</evidence>
<dbReference type="GO" id="GO:0008017">
    <property type="term" value="F:microtubule binding"/>
    <property type="evidence" value="ECO:0007669"/>
    <property type="project" value="InterPro"/>
</dbReference>
<evidence type="ECO:0000313" key="2">
    <source>
        <dbReference type="EMBL" id="KAK9940253.1"/>
    </source>
</evidence>
<comment type="caution">
    <text evidence="2">The sequence shown here is derived from an EMBL/GenBank/DDBJ whole genome shotgun (WGS) entry which is preliminary data.</text>
</comment>
<feature type="region of interest" description="Disordered" evidence="1">
    <location>
        <begin position="172"/>
        <end position="228"/>
    </location>
</feature>
<sequence>MESDSDLPLIEIAGEDDSLLQLTPHGAVSTSTANKIPNDDAYFFCSPLQLPRSKPKECVKVNGDSQKPRSPYCGESTNKENSYANKIQEKKFSLQPQQMKKKKKGGGYNLRKSLAWDRAFSEEQGVLNSEELSLITGSVNSSGSLSVIHEETNCISDSANLQELEENLFKVIPGSTPKNDRIVGGSPLPKHASPARDNAVPGSAGRRKVLSARDTNRSGSKRSGCPRPVASSSYPFDYVSSMPANVNTIKSATKEPKVSKLPVPKPVPCALTKTSKNVTVGASDLKRSQIAHPAVNLNNTKSGLNNAKVGPTGKSLTAKSCTRPARRNVPSLVKSSPTKTPCPPVREANNGLEVISQQALASTSHTLYGRNDRSRKTAVPEEVTLKQALPSAGHASYGRDDRLRKIAVPLPHTGVNLPHTQLQTSKPSGLRMPSPSLSFFNQSKASSLPVPHKSSSQLCKIRNLTQIGSVNPNNELRPPSLGKMPNATKDGSHGTVMGNICSSSGYVPSAINPAALDKVDSVSQIRHMRAELEVPSKSKGYGMAEDHRKLNSILVHDYLQSTARAEPNITEETSCMEDIEFHRSDDKYLMEQGPSLVFPPKSKEIQSHSFMKVADASPEVQNRTAAEYKIFDALSDSRCEDQAKDDTSTFEMMSRNPHVEDAKMLASDGETDEIDDVKLSTSAPDNCQLAKIDSGSEEPEHQDLSNTCYIGEQVYQNDRLIVNDSVLDGFNVFPEKSWHNNVIQSVVSREPEGNGACTTESEISRNLYVIPPVMLDCKSNEVEMVDSPNVENIALISEDNKSVVENYNLDPQFRNDIHLHVQACLELQNMDEDQSRVALTAQDIKTTLKSGDSTSQLHLTMQVEAVSAKDTIEHGYLGFKGFDLSVKSGWHAPQLQLEDDIIYCHQDTSMAEINFMGDKINVSEEETNVLSGEIDDSKHNVQQAKQVMSYSSVEARILNWNPGAHGVSFEGSKSVEECDKFTTGNSEDISSKVNCCDGSELQSPPDLYKHGNLEEANKEVDGGNDVIKEPVPGAPQDQFSVANCRSSVDVNNAYELSGCPELQHPNFGAVQVSQEFKARSHLNVILHANNSCKEYEETVNEYTSCGSEPKCSNACTEVAPAICDGRPDLGEEVDYSQLELAVSRTFMIEKSSENVHSYTQSRDDSRLCNQAASVESDSSAKTTNEEDSVRSLASDSLEGELRLSHISDQTSSSESMLQDNEVNILSRNTLAEDAETINSKSNHTLDSELQQELDDTMYPPEDKDAAKELKKSGSGRKQDALVIKPPSHAVPFSDEWLAAIEAAGEEILTKKGGAVQNSPPNKSQPQLGPYSPVKRKQNQVIGPFDCTKHTNNPTGSQ</sequence>
<feature type="region of interest" description="Disordered" evidence="1">
    <location>
        <begin position="1256"/>
        <end position="1288"/>
    </location>
</feature>
<feature type="compositionally biased region" description="Polar residues" evidence="1">
    <location>
        <begin position="1315"/>
        <end position="1326"/>
    </location>
</feature>
<feature type="region of interest" description="Disordered" evidence="1">
    <location>
        <begin position="1157"/>
        <end position="1197"/>
    </location>
</feature>
<evidence type="ECO:0000256" key="1">
    <source>
        <dbReference type="SAM" id="MobiDB-lite"/>
    </source>
</evidence>
<reference evidence="2 3" key="1">
    <citation type="journal article" date="2023" name="G3 (Bethesda)">
        <title>A chromosome-length genome assembly and annotation of blackberry (Rubus argutus, cv. 'Hillquist').</title>
        <authorList>
            <person name="Bruna T."/>
            <person name="Aryal R."/>
            <person name="Dudchenko O."/>
            <person name="Sargent D.J."/>
            <person name="Mead D."/>
            <person name="Buti M."/>
            <person name="Cavallini A."/>
            <person name="Hytonen T."/>
            <person name="Andres J."/>
            <person name="Pham M."/>
            <person name="Weisz D."/>
            <person name="Mascagni F."/>
            <person name="Usai G."/>
            <person name="Natali L."/>
            <person name="Bassil N."/>
            <person name="Fernandez G.E."/>
            <person name="Lomsadze A."/>
            <person name="Armour M."/>
            <person name="Olukolu B."/>
            <person name="Poorten T."/>
            <person name="Britton C."/>
            <person name="Davik J."/>
            <person name="Ashrafi H."/>
            <person name="Aiden E.L."/>
            <person name="Borodovsky M."/>
            <person name="Worthington M."/>
        </authorList>
    </citation>
    <scope>NUCLEOTIDE SEQUENCE [LARGE SCALE GENOMIC DNA]</scope>
    <source>
        <strain evidence="2">PI 553951</strain>
    </source>
</reference>
<protein>
    <submittedName>
        <fullName evidence="2">Uncharacterized protein</fullName>
    </submittedName>
</protein>
<gene>
    <name evidence="2" type="ORF">M0R45_016922</name>
</gene>
<feature type="region of interest" description="Disordered" evidence="1">
    <location>
        <begin position="55"/>
        <end position="79"/>
    </location>
</feature>
<dbReference type="EMBL" id="JBEDUW010000003">
    <property type="protein sequence ID" value="KAK9940253.1"/>
    <property type="molecule type" value="Genomic_DNA"/>
</dbReference>
<dbReference type="PANTHER" id="PTHR33737:SF19">
    <property type="entry name" value="BNAA10G12980D PROTEIN"/>
    <property type="match status" value="1"/>
</dbReference>
<feature type="region of interest" description="Disordered" evidence="1">
    <location>
        <begin position="1310"/>
        <end position="1357"/>
    </location>
</feature>
<feature type="region of interest" description="Disordered" evidence="1">
    <location>
        <begin position="297"/>
        <end position="344"/>
    </location>
</feature>